<dbReference type="Gene3D" id="1.10.10.60">
    <property type="entry name" value="Homeodomain-like"/>
    <property type="match status" value="2"/>
</dbReference>
<accession>A0ABV1E2K4</accession>
<evidence type="ECO:0000313" key="6">
    <source>
        <dbReference type="Proteomes" id="UP001489509"/>
    </source>
</evidence>
<dbReference type="Pfam" id="PF02311">
    <property type="entry name" value="AraC_binding"/>
    <property type="match status" value="1"/>
</dbReference>
<dbReference type="InterPro" id="IPR003313">
    <property type="entry name" value="AraC-bd"/>
</dbReference>
<proteinExistence type="predicted"/>
<dbReference type="SMART" id="SM00342">
    <property type="entry name" value="HTH_ARAC"/>
    <property type="match status" value="1"/>
</dbReference>
<keyword evidence="3" id="KW-0804">Transcription</keyword>
<dbReference type="InterPro" id="IPR014710">
    <property type="entry name" value="RmlC-like_jellyroll"/>
</dbReference>
<evidence type="ECO:0000313" key="5">
    <source>
        <dbReference type="EMBL" id="MEQ2441546.1"/>
    </source>
</evidence>
<dbReference type="Pfam" id="PF12833">
    <property type="entry name" value="HTH_18"/>
    <property type="match status" value="1"/>
</dbReference>
<protein>
    <submittedName>
        <fullName evidence="5">AraC family transcriptional regulator</fullName>
    </submittedName>
</protein>
<organism evidence="5 6">
    <name type="scientific">Solibaculum intestinale</name>
    <dbReference type="NCBI Taxonomy" id="3133165"/>
    <lineage>
        <taxon>Bacteria</taxon>
        <taxon>Bacillati</taxon>
        <taxon>Bacillota</taxon>
        <taxon>Clostridia</taxon>
        <taxon>Eubacteriales</taxon>
        <taxon>Oscillospiraceae</taxon>
        <taxon>Solibaculum</taxon>
    </lineage>
</organism>
<dbReference type="Gene3D" id="2.60.120.10">
    <property type="entry name" value="Jelly Rolls"/>
    <property type="match status" value="1"/>
</dbReference>
<dbReference type="InterPro" id="IPR018062">
    <property type="entry name" value="HTH_AraC-typ_CS"/>
</dbReference>
<evidence type="ECO:0000256" key="1">
    <source>
        <dbReference type="ARBA" id="ARBA00023015"/>
    </source>
</evidence>
<keyword evidence="2" id="KW-0238">DNA-binding</keyword>
<dbReference type="EMBL" id="JBBMFD010000029">
    <property type="protein sequence ID" value="MEQ2441546.1"/>
    <property type="molecule type" value="Genomic_DNA"/>
</dbReference>
<reference evidence="5 6" key="1">
    <citation type="submission" date="2024-03" db="EMBL/GenBank/DDBJ databases">
        <title>Human intestinal bacterial collection.</title>
        <authorList>
            <person name="Pauvert C."/>
            <person name="Hitch T.C.A."/>
            <person name="Clavel T."/>
        </authorList>
    </citation>
    <scope>NUCLEOTIDE SEQUENCE [LARGE SCALE GENOMIC DNA]</scope>
    <source>
        <strain evidence="5 6">CLA-JM-H44</strain>
    </source>
</reference>
<dbReference type="PROSITE" id="PS00041">
    <property type="entry name" value="HTH_ARAC_FAMILY_1"/>
    <property type="match status" value="1"/>
</dbReference>
<evidence type="ECO:0000256" key="3">
    <source>
        <dbReference type="ARBA" id="ARBA00023163"/>
    </source>
</evidence>
<dbReference type="InterPro" id="IPR018060">
    <property type="entry name" value="HTH_AraC"/>
</dbReference>
<keyword evidence="6" id="KW-1185">Reference proteome</keyword>
<sequence>MVGFRELFHFTGGIPLNLFVRFGSDNRWHFHKCLELGYCAAGNGELSVQGKNYTLKKGVLFLVNPYVVHSIQNQSADFAMTLMQMDFQEYESLCPGITSLDFHNVISGGLSEERLLTLYRFVAAIVYEASNKLSGYLLRTDSLLRALAQFLVDYLTVETRQARGPRSAESDRIKHLIEHIDVHYNEEWSLDELADMVGLNSQYLSRLFKLSVGLPLTKYINSVRVKKSLPDLLDSNKTIAQIAAQHGFQTVKSYYTAFAEVYDLPPGKYKRWQKNMQREKKRLRPVESDIQLNELFDDLYTYIQNSEMRTFGGYGLSRQREKTGARRA</sequence>
<evidence type="ECO:0000256" key="2">
    <source>
        <dbReference type="ARBA" id="ARBA00023125"/>
    </source>
</evidence>
<dbReference type="PANTHER" id="PTHR43280">
    <property type="entry name" value="ARAC-FAMILY TRANSCRIPTIONAL REGULATOR"/>
    <property type="match status" value="1"/>
</dbReference>
<dbReference type="PANTHER" id="PTHR43280:SF34">
    <property type="entry name" value="ARAC-FAMILY TRANSCRIPTIONAL REGULATOR"/>
    <property type="match status" value="1"/>
</dbReference>
<comment type="caution">
    <text evidence="5">The sequence shown here is derived from an EMBL/GenBank/DDBJ whole genome shotgun (WGS) entry which is preliminary data.</text>
</comment>
<gene>
    <name evidence="5" type="ORF">WMO26_11975</name>
</gene>
<dbReference type="InterPro" id="IPR009057">
    <property type="entry name" value="Homeodomain-like_sf"/>
</dbReference>
<dbReference type="RefSeq" id="WP_349220696.1">
    <property type="nucleotide sequence ID" value="NZ_JBBMFD010000029.1"/>
</dbReference>
<dbReference type="CDD" id="cd02208">
    <property type="entry name" value="cupin_RmlC-like"/>
    <property type="match status" value="1"/>
</dbReference>
<dbReference type="SUPFAM" id="SSF51215">
    <property type="entry name" value="Regulatory protein AraC"/>
    <property type="match status" value="1"/>
</dbReference>
<feature type="domain" description="HTH araC/xylS-type" evidence="4">
    <location>
        <begin position="174"/>
        <end position="272"/>
    </location>
</feature>
<dbReference type="InterPro" id="IPR037923">
    <property type="entry name" value="HTH-like"/>
</dbReference>
<name>A0ABV1E2K4_9FIRM</name>
<dbReference type="PROSITE" id="PS01124">
    <property type="entry name" value="HTH_ARAC_FAMILY_2"/>
    <property type="match status" value="1"/>
</dbReference>
<evidence type="ECO:0000259" key="4">
    <source>
        <dbReference type="PROSITE" id="PS01124"/>
    </source>
</evidence>
<keyword evidence="1" id="KW-0805">Transcription regulation</keyword>
<dbReference type="Proteomes" id="UP001489509">
    <property type="component" value="Unassembled WGS sequence"/>
</dbReference>
<dbReference type="SUPFAM" id="SSF46689">
    <property type="entry name" value="Homeodomain-like"/>
    <property type="match status" value="2"/>
</dbReference>